<dbReference type="PANTHER" id="PTHR30605">
    <property type="entry name" value="ANHYDRO-N-ACETYLMURAMIC ACID KINASE"/>
    <property type="match status" value="1"/>
</dbReference>
<organism evidence="1">
    <name type="scientific">marine sediment metagenome</name>
    <dbReference type="NCBI Taxonomy" id="412755"/>
    <lineage>
        <taxon>unclassified sequences</taxon>
        <taxon>metagenomes</taxon>
        <taxon>ecological metagenomes</taxon>
    </lineage>
</organism>
<name>X1Q3C8_9ZZZZ</name>
<dbReference type="GO" id="GO:0016773">
    <property type="term" value="F:phosphotransferase activity, alcohol group as acceptor"/>
    <property type="evidence" value="ECO:0007669"/>
    <property type="project" value="InterPro"/>
</dbReference>
<reference evidence="1" key="1">
    <citation type="journal article" date="2014" name="Front. Microbiol.">
        <title>High frequency of phylogenetically diverse reductive dehalogenase-homologous genes in deep subseafloor sedimentary metagenomes.</title>
        <authorList>
            <person name="Kawai M."/>
            <person name="Futagami T."/>
            <person name="Toyoda A."/>
            <person name="Takaki Y."/>
            <person name="Nishi S."/>
            <person name="Hori S."/>
            <person name="Arai W."/>
            <person name="Tsubouchi T."/>
            <person name="Morono Y."/>
            <person name="Uchiyama I."/>
            <person name="Ito T."/>
            <person name="Fujiyama A."/>
            <person name="Inagaki F."/>
            <person name="Takami H."/>
        </authorList>
    </citation>
    <scope>NUCLEOTIDE SEQUENCE</scope>
    <source>
        <strain evidence="1">Expedition CK06-06</strain>
    </source>
</reference>
<feature type="non-terminal residue" evidence="1">
    <location>
        <position position="1"/>
    </location>
</feature>
<protein>
    <recommendedName>
        <fullName evidence="2">Anhydro-N-acetylmuramic acid kinase</fullName>
    </recommendedName>
</protein>
<dbReference type="GO" id="GO:0006040">
    <property type="term" value="P:amino sugar metabolic process"/>
    <property type="evidence" value="ECO:0007669"/>
    <property type="project" value="InterPro"/>
</dbReference>
<dbReference type="InterPro" id="IPR005338">
    <property type="entry name" value="Anhydro_N_Ac-Mur_kinase"/>
</dbReference>
<dbReference type="GO" id="GO:0005524">
    <property type="term" value="F:ATP binding"/>
    <property type="evidence" value="ECO:0007669"/>
    <property type="project" value="InterPro"/>
</dbReference>
<accession>X1Q3C8</accession>
<dbReference type="EMBL" id="BARV01027480">
    <property type="protein sequence ID" value="GAI37749.1"/>
    <property type="molecule type" value="Genomic_DNA"/>
</dbReference>
<gene>
    <name evidence="1" type="ORF">S06H3_44210</name>
</gene>
<comment type="caution">
    <text evidence="1">The sequence shown here is derived from an EMBL/GenBank/DDBJ whole genome shotgun (WGS) entry which is preliminary data.</text>
</comment>
<proteinExistence type="predicted"/>
<sequence length="99" mass="11004">EHIAIQIIKSQLSVAYATDNREQKSVLLTGGGTHNKFLVELIKKQTHHRIIIPGKTIIDFKEAIIFAFLGVLRLRNEINCLSSATGAKYDNIGGVIYKV</sequence>
<evidence type="ECO:0000313" key="1">
    <source>
        <dbReference type="EMBL" id="GAI37749.1"/>
    </source>
</evidence>
<dbReference type="GO" id="GO:0009254">
    <property type="term" value="P:peptidoglycan turnover"/>
    <property type="evidence" value="ECO:0007669"/>
    <property type="project" value="InterPro"/>
</dbReference>
<dbReference type="PANTHER" id="PTHR30605:SF0">
    <property type="entry name" value="ANHYDRO-N-ACETYLMURAMIC ACID KINASE"/>
    <property type="match status" value="1"/>
</dbReference>
<dbReference type="AlphaFoldDB" id="X1Q3C8"/>
<evidence type="ECO:0008006" key="2">
    <source>
        <dbReference type="Google" id="ProtNLM"/>
    </source>
</evidence>
<dbReference type="Gene3D" id="3.30.420.40">
    <property type="match status" value="1"/>
</dbReference>
<dbReference type="Pfam" id="PF03702">
    <property type="entry name" value="AnmK"/>
    <property type="match status" value="1"/>
</dbReference>